<dbReference type="InterPro" id="IPR027410">
    <property type="entry name" value="TCP-1-like_intermed_sf"/>
</dbReference>
<dbReference type="AlphaFoldDB" id="A0A7R8WIU5"/>
<dbReference type="Gene3D" id="1.10.560.10">
    <property type="entry name" value="GroEL-like equatorial domain"/>
    <property type="match status" value="2"/>
</dbReference>
<evidence type="ECO:0000256" key="1">
    <source>
        <dbReference type="ARBA" id="ARBA00008020"/>
    </source>
</evidence>
<evidence type="ECO:0000313" key="6">
    <source>
        <dbReference type="EMBL" id="CAD7229834.1"/>
    </source>
</evidence>
<dbReference type="SUPFAM" id="SSF52029">
    <property type="entry name" value="GroEL apical domain-like"/>
    <property type="match status" value="1"/>
</dbReference>
<comment type="similarity">
    <text evidence="1 5">Belongs to the TCP-1 chaperonin family.</text>
</comment>
<dbReference type="Gene3D" id="3.30.260.10">
    <property type="entry name" value="TCP-1-like chaperonin intermediate domain"/>
    <property type="match status" value="2"/>
</dbReference>
<evidence type="ECO:0000256" key="2">
    <source>
        <dbReference type="ARBA" id="ARBA00022741"/>
    </source>
</evidence>
<gene>
    <name evidence="6" type="ORF">CTOB1V02_LOCUS7700</name>
</gene>
<keyword evidence="4 5" id="KW-0143">Chaperone</keyword>
<dbReference type="SUPFAM" id="SSF54849">
    <property type="entry name" value="GroEL-intermediate domain like"/>
    <property type="match status" value="1"/>
</dbReference>
<organism evidence="6">
    <name type="scientific">Cyprideis torosa</name>
    <dbReference type="NCBI Taxonomy" id="163714"/>
    <lineage>
        <taxon>Eukaryota</taxon>
        <taxon>Metazoa</taxon>
        <taxon>Ecdysozoa</taxon>
        <taxon>Arthropoda</taxon>
        <taxon>Crustacea</taxon>
        <taxon>Oligostraca</taxon>
        <taxon>Ostracoda</taxon>
        <taxon>Podocopa</taxon>
        <taxon>Podocopida</taxon>
        <taxon>Cytherocopina</taxon>
        <taxon>Cytheroidea</taxon>
        <taxon>Cytherideidae</taxon>
        <taxon>Cyprideis</taxon>
    </lineage>
</organism>
<evidence type="ECO:0000256" key="5">
    <source>
        <dbReference type="RuleBase" id="RU004187"/>
    </source>
</evidence>
<evidence type="ECO:0008006" key="7">
    <source>
        <dbReference type="Google" id="ProtNLM"/>
    </source>
</evidence>
<dbReference type="InterPro" id="IPR002194">
    <property type="entry name" value="Chaperonin_TCP-1_CS"/>
</dbReference>
<dbReference type="PRINTS" id="PR00304">
    <property type="entry name" value="TCOMPLEXTCP1"/>
</dbReference>
<evidence type="ECO:0000256" key="3">
    <source>
        <dbReference type="ARBA" id="ARBA00022840"/>
    </source>
</evidence>
<accession>A0A7R8WIU5</accession>
<dbReference type="FunFam" id="1.10.560.10:FF:000017">
    <property type="entry name" value="T-complex protein 1 subunit eta"/>
    <property type="match status" value="1"/>
</dbReference>
<dbReference type="SUPFAM" id="SSF52047">
    <property type="entry name" value="RNI-like"/>
    <property type="match status" value="1"/>
</dbReference>
<keyword evidence="3 5" id="KW-0067">ATP-binding</keyword>
<dbReference type="Gene3D" id="3.80.10.10">
    <property type="entry name" value="Ribonuclease Inhibitor"/>
    <property type="match status" value="1"/>
</dbReference>
<dbReference type="GO" id="GO:0016887">
    <property type="term" value="F:ATP hydrolysis activity"/>
    <property type="evidence" value="ECO:0007669"/>
    <property type="project" value="InterPro"/>
</dbReference>
<dbReference type="GO" id="GO:0005832">
    <property type="term" value="C:chaperonin-containing T-complex"/>
    <property type="evidence" value="ECO:0007669"/>
    <property type="project" value="UniProtKB-ARBA"/>
</dbReference>
<dbReference type="PROSITE" id="PS00751">
    <property type="entry name" value="TCP1_2"/>
    <property type="match status" value="1"/>
</dbReference>
<dbReference type="PANTHER" id="PTHR11353">
    <property type="entry name" value="CHAPERONIN"/>
    <property type="match status" value="1"/>
</dbReference>
<dbReference type="GO" id="GO:0051082">
    <property type="term" value="F:unfolded protein binding"/>
    <property type="evidence" value="ECO:0007669"/>
    <property type="project" value="InterPro"/>
</dbReference>
<dbReference type="InterPro" id="IPR032675">
    <property type="entry name" value="LRR_dom_sf"/>
</dbReference>
<proteinExistence type="inferred from homology"/>
<keyword evidence="2 5" id="KW-0547">Nucleotide-binding</keyword>
<dbReference type="GO" id="GO:0005524">
    <property type="term" value="F:ATP binding"/>
    <property type="evidence" value="ECO:0007669"/>
    <property type="project" value="UniProtKB-KW"/>
</dbReference>
<dbReference type="SUPFAM" id="SSF48592">
    <property type="entry name" value="GroEL equatorial domain-like"/>
    <property type="match status" value="1"/>
</dbReference>
<dbReference type="PROSITE" id="PS00995">
    <property type="entry name" value="TCP1_3"/>
    <property type="match status" value="1"/>
</dbReference>
<dbReference type="EMBL" id="OB662310">
    <property type="protein sequence ID" value="CAD7229834.1"/>
    <property type="molecule type" value="Genomic_DNA"/>
</dbReference>
<dbReference type="InterPro" id="IPR027409">
    <property type="entry name" value="GroEL-like_apical_dom_sf"/>
</dbReference>
<dbReference type="Pfam" id="PF00118">
    <property type="entry name" value="Cpn60_TCP1"/>
    <property type="match status" value="1"/>
</dbReference>
<evidence type="ECO:0000256" key="4">
    <source>
        <dbReference type="ARBA" id="ARBA00023186"/>
    </source>
</evidence>
<dbReference type="Gene3D" id="3.50.7.10">
    <property type="entry name" value="GroEL"/>
    <property type="match status" value="2"/>
</dbReference>
<dbReference type="InterPro" id="IPR027413">
    <property type="entry name" value="GROEL-like_equatorial_sf"/>
</dbReference>
<name>A0A7R8WIU5_9CRUS</name>
<dbReference type="OrthoDB" id="10259763at2759"/>
<reference evidence="6" key="1">
    <citation type="submission" date="2020-11" db="EMBL/GenBank/DDBJ databases">
        <authorList>
            <person name="Tran Van P."/>
        </authorList>
    </citation>
    <scope>NUCLEOTIDE SEQUENCE</scope>
</reference>
<dbReference type="GO" id="GO:0140662">
    <property type="term" value="F:ATP-dependent protein folding chaperone"/>
    <property type="evidence" value="ECO:0007669"/>
    <property type="project" value="InterPro"/>
</dbReference>
<protein>
    <recommendedName>
        <fullName evidence="7">CCT-beta</fullName>
    </recommendedName>
</protein>
<dbReference type="PROSITE" id="PS00750">
    <property type="entry name" value="TCP1_1"/>
    <property type="match status" value="1"/>
</dbReference>
<dbReference type="InterPro" id="IPR017998">
    <property type="entry name" value="Chaperone_TCP-1"/>
</dbReference>
<sequence>MMSLNPVQVLRGGAEEEKAETARLSSFVGAIAIGDLIKSTLGPKGMDKILVSIGRNEGSIEVTNDGATILKSISVDNPAAKLLQDISKVQDNEVGDGTTSVTVLAAELLKEAETLVNMKIHPQTIIAGWRRAVAAARSALTEAAQNHSSDAARFKDDLLKIAGTTLGSKILSQYKGQFALLAVDAVLRLKGSTNLRSIQLIKKAGGTLSDSYLEEGFLLDKSPGLNQPRRVEKAKILIANTPMDTDKIKIFGSRVQVDSVAKVMIGEDTLLRFSGVPLGEACSIVIRGATQQILDEAERSLHDALCVLSQTVKEPRVVYGGGCSEMLMAQAVYAAAATTPGKEAVAMEAFARALIQLPTIIADNGGFDSAQLMSELRAAHTQGQKSMGLDMVHGKIGDMAQLGIVESFQVKQQILISASEAAEQIVRVDDILKAAPRQRSEDQGIFDKYRGLDDDGLKAAHYQQRLAHETATQDKGLDDDWLKAAWHRRRRLKMKRHGERKVSVAQADPPSLLQLSVLLDRAGARGSDAFASSPYPCCERRIPQKTRKPFSIFRWLWTKPSLIQKKLHLSKKKMMEIQKKPFHYQVLPVASTPPGLSWLLEGEAPKCLRNSTFLSINNFINTIPDIYADDYSHELQSTLNKQAKGKNKCQLCRFKVLRERCGRHCDKEKYKSLLHRRARFFHMDGDCDPDWLQAVVAFLPSLEKLQVFSISSKLEKHLVKKQERSRGRRIFQNLVKKFYNTNPNASDNEKPKILPVLAQGLRQAYYLRSLRLPYLTDPLLWDIFTELPHLQELAFGIQGSSFLKQGLAKLKHLKLLYLDIKVMESSLNQKYIFKTLLAILTQFSSLEYLNFSLKEHSFELEKFFTFLSNAGMSQTHFSLRHLGPDIDWDMAKPEVLGQLARFFPKLCSLSLQVDQQARLSEYGHPLKGLRNLEVLCVGCDTGNIHSESRAVTDSVCIGNSIEELVSPPVGERLHSLVIEECGETQRMIRGTHYCLDPRFLDNCHNLVHLTLKTSFKSEWIPACQSLSTDPKLPHLKSFELWGGIPNNILVYLMKQAPNVNEVKISCELCRMEALHEEQSFPQSAMLNDATVKAITSDPSPSWRALKSIEVAHDALTVKSILQILPEKCLELQKIRLPDRHWLTAAPVLGQAMLIVQNNVSRKINCQLGPSPTLLFGALGLTMVEDL</sequence>
<dbReference type="InterPro" id="IPR002423">
    <property type="entry name" value="Cpn60/GroEL/TCP-1"/>
</dbReference>